<gene>
    <name evidence="2" type="ORF">PROPJV5_2345</name>
</gene>
<keyword evidence="1" id="KW-0472">Membrane</keyword>
<reference evidence="3" key="1">
    <citation type="submission" date="2018-02" db="EMBL/GenBank/DDBJ databases">
        <authorList>
            <person name="Hornung B."/>
        </authorList>
    </citation>
    <scope>NUCLEOTIDE SEQUENCE [LARGE SCALE GENOMIC DNA]</scope>
</reference>
<dbReference type="InterPro" id="IPR038770">
    <property type="entry name" value="Na+/solute_symporter_sf"/>
</dbReference>
<feature type="transmembrane region" description="Helical" evidence="1">
    <location>
        <begin position="20"/>
        <end position="37"/>
    </location>
</feature>
<feature type="transmembrane region" description="Helical" evidence="1">
    <location>
        <begin position="244"/>
        <end position="263"/>
    </location>
</feature>
<feature type="transmembrane region" description="Helical" evidence="1">
    <location>
        <begin position="111"/>
        <end position="132"/>
    </location>
</feature>
<sequence length="348" mass="38132">MTTSQTPPHEHRPWYRRIRVDWFVTAIVVSAVVATLLPATGEANHVLDWAVKVLIFILFYLYGVRLAPREALAGLTHWRLHVTILVFTYVVFPLIALALRPLSGHYLSPELYLGVLWLSILPSTVQSSINFTSIAGGNVAGAIVSASLSNILGVFFTPLLAMVVMSTGGLVIEPSSILDLCVQLLLPFVLGQLTRRWTAGFVTSHPRLKLVDQFSIVCVVYSAFSDGINEGVWHTVGAFDIVRLLPVLLVVLAVMLTITWWLPGRLGFGRRDQIAIQFCGTKKSLATGAPMASVLFSAAQVPLLVLPLMIFHMAQLIACGVIAGRYRTKSPAWHERAGRLSVTEKPST</sequence>
<dbReference type="OrthoDB" id="9792271at2"/>
<dbReference type="PIRSF" id="PIRSF026166">
    <property type="entry name" value="UCP026166"/>
    <property type="match status" value="1"/>
</dbReference>
<feature type="transmembrane region" description="Helical" evidence="1">
    <location>
        <begin position="49"/>
        <end position="68"/>
    </location>
</feature>
<keyword evidence="3" id="KW-1185">Reference proteome</keyword>
<dbReference type="Proteomes" id="UP000265962">
    <property type="component" value="Unassembled WGS sequence"/>
</dbReference>
<evidence type="ECO:0000313" key="2">
    <source>
        <dbReference type="EMBL" id="SPF69393.1"/>
    </source>
</evidence>
<keyword evidence="1" id="KW-0812">Transmembrane</keyword>
<evidence type="ECO:0000256" key="1">
    <source>
        <dbReference type="SAM" id="Phobius"/>
    </source>
</evidence>
<dbReference type="PANTHER" id="PTHR18640:SF5">
    <property type="entry name" value="SODIUM_BILE ACID COTRANSPORTER 7"/>
    <property type="match status" value="1"/>
</dbReference>
<dbReference type="Gene3D" id="1.20.1530.20">
    <property type="match status" value="1"/>
</dbReference>
<dbReference type="EMBL" id="OMOH01000012">
    <property type="protein sequence ID" value="SPF69393.1"/>
    <property type="molecule type" value="Genomic_DNA"/>
</dbReference>
<organism evidence="2 3">
    <name type="scientific">Propionibacterium ruminifibrarum</name>
    <dbReference type="NCBI Taxonomy" id="1962131"/>
    <lineage>
        <taxon>Bacteria</taxon>
        <taxon>Bacillati</taxon>
        <taxon>Actinomycetota</taxon>
        <taxon>Actinomycetes</taxon>
        <taxon>Propionibacteriales</taxon>
        <taxon>Propionibacteriaceae</taxon>
        <taxon>Propionibacterium</taxon>
    </lineage>
</organism>
<name>A0A375I6B7_9ACTN</name>
<dbReference type="RefSeq" id="WP_119716482.1">
    <property type="nucleotide sequence ID" value="NZ_OMOH01000012.1"/>
</dbReference>
<protein>
    <submittedName>
        <fullName evidence="2">SBF-like CPA transporter family (DUF4137)</fullName>
    </submittedName>
</protein>
<evidence type="ECO:0000313" key="3">
    <source>
        <dbReference type="Proteomes" id="UP000265962"/>
    </source>
</evidence>
<keyword evidence="1" id="KW-1133">Transmembrane helix</keyword>
<proteinExistence type="predicted"/>
<dbReference type="Pfam" id="PF13593">
    <property type="entry name" value="SBF_like"/>
    <property type="match status" value="1"/>
</dbReference>
<dbReference type="AlphaFoldDB" id="A0A375I6B7"/>
<dbReference type="InterPro" id="IPR016833">
    <property type="entry name" value="Put_Na-Bile_cotransptr"/>
</dbReference>
<dbReference type="GO" id="GO:0005886">
    <property type="term" value="C:plasma membrane"/>
    <property type="evidence" value="ECO:0007669"/>
    <property type="project" value="TreeGrafter"/>
</dbReference>
<feature type="transmembrane region" description="Helical" evidence="1">
    <location>
        <begin position="139"/>
        <end position="164"/>
    </location>
</feature>
<feature type="transmembrane region" description="Helical" evidence="1">
    <location>
        <begin position="176"/>
        <end position="194"/>
    </location>
</feature>
<feature type="transmembrane region" description="Helical" evidence="1">
    <location>
        <begin position="309"/>
        <end position="326"/>
    </location>
</feature>
<feature type="transmembrane region" description="Helical" evidence="1">
    <location>
        <begin position="80"/>
        <end position="99"/>
    </location>
</feature>
<accession>A0A375I6B7</accession>
<dbReference type="PANTHER" id="PTHR18640">
    <property type="entry name" value="SOLUTE CARRIER FAMILY 10 MEMBER 7"/>
    <property type="match status" value="1"/>
</dbReference>